<sequence>MASKAVGYVYHANRAPSKESTLAQRKMYGTALKQLQLALGDPKLRNQDDILMSVWLLCLYELMLGTSPDGKGPLDWSVHSRALTGLIRSRGKEQFKTKTGRQLFQLSYHYIQIQCFQTGSDPPPEAREWFDAIESSDDGNQYMFMPSFHFGNQAARICKEAKSSCGPLNSTAEKIAAIENAVQTCKAFEMSMNKTIDDLFAGYTASKAVLLTTKLNQNISVLRVSNHHDTCLLRLYTVLLELIQNFISQPDISTMEFFRLLGLQQTCMEESQLRISRILEVLPHFLTTGQNLNLPNWADSLKLMWPLRGVLCSPAAHETQMWMAKQGLRTIAYEGGIMQAVGSFFSNITIYESP</sequence>
<proteinExistence type="predicted"/>
<dbReference type="PANTHER" id="PTHR38791">
    <property type="entry name" value="ZN(II)2CYS6 TRANSCRIPTION FACTOR (EUROFUNG)-RELATED-RELATED"/>
    <property type="match status" value="1"/>
</dbReference>
<dbReference type="EMBL" id="JAPZBO010000002">
    <property type="protein sequence ID" value="KAJ5324305.1"/>
    <property type="molecule type" value="Genomic_DNA"/>
</dbReference>
<accession>A0A9W9U821</accession>
<dbReference type="InterPro" id="IPR053175">
    <property type="entry name" value="DHMBA_Reg_Transcription_Factor"/>
</dbReference>
<dbReference type="AlphaFoldDB" id="A0A9W9U821"/>
<dbReference type="Proteomes" id="UP001147746">
    <property type="component" value="Unassembled WGS sequence"/>
</dbReference>
<evidence type="ECO:0000313" key="2">
    <source>
        <dbReference type="Proteomes" id="UP001147746"/>
    </source>
</evidence>
<dbReference type="Pfam" id="PF11951">
    <property type="entry name" value="Fungal_trans_2"/>
    <property type="match status" value="1"/>
</dbReference>
<keyword evidence="2" id="KW-1185">Reference proteome</keyword>
<evidence type="ECO:0008006" key="3">
    <source>
        <dbReference type="Google" id="ProtNLM"/>
    </source>
</evidence>
<protein>
    <recommendedName>
        <fullName evidence="3">C6 transcription factor</fullName>
    </recommendedName>
</protein>
<reference evidence="1" key="1">
    <citation type="submission" date="2022-12" db="EMBL/GenBank/DDBJ databases">
        <authorList>
            <person name="Petersen C."/>
        </authorList>
    </citation>
    <scope>NUCLEOTIDE SEQUENCE</scope>
    <source>
        <strain evidence="1">IBT 21472</strain>
    </source>
</reference>
<comment type="caution">
    <text evidence="1">The sequence shown here is derived from an EMBL/GenBank/DDBJ whole genome shotgun (WGS) entry which is preliminary data.</text>
</comment>
<dbReference type="InterPro" id="IPR021858">
    <property type="entry name" value="Fun_TF"/>
</dbReference>
<name>A0A9W9U821_9EURO</name>
<organism evidence="1 2">
    <name type="scientific">Penicillium atrosanguineum</name>
    <dbReference type="NCBI Taxonomy" id="1132637"/>
    <lineage>
        <taxon>Eukaryota</taxon>
        <taxon>Fungi</taxon>
        <taxon>Dikarya</taxon>
        <taxon>Ascomycota</taxon>
        <taxon>Pezizomycotina</taxon>
        <taxon>Eurotiomycetes</taxon>
        <taxon>Eurotiomycetidae</taxon>
        <taxon>Eurotiales</taxon>
        <taxon>Aspergillaceae</taxon>
        <taxon>Penicillium</taxon>
    </lineage>
</organism>
<dbReference type="OrthoDB" id="4491390at2759"/>
<evidence type="ECO:0000313" key="1">
    <source>
        <dbReference type="EMBL" id="KAJ5324305.1"/>
    </source>
</evidence>
<gene>
    <name evidence="1" type="ORF">N7476_002905</name>
</gene>
<reference evidence="1" key="2">
    <citation type="journal article" date="2023" name="IMA Fungus">
        <title>Comparative genomic study of the Penicillium genus elucidates a diverse pangenome and 15 lateral gene transfer events.</title>
        <authorList>
            <person name="Petersen C."/>
            <person name="Sorensen T."/>
            <person name="Nielsen M.R."/>
            <person name="Sondergaard T.E."/>
            <person name="Sorensen J.L."/>
            <person name="Fitzpatrick D.A."/>
            <person name="Frisvad J.C."/>
            <person name="Nielsen K.L."/>
        </authorList>
    </citation>
    <scope>NUCLEOTIDE SEQUENCE</scope>
    <source>
        <strain evidence="1">IBT 21472</strain>
    </source>
</reference>